<dbReference type="EMBL" id="JAIWYP010000001">
    <property type="protein sequence ID" value="KAH3877955.1"/>
    <property type="molecule type" value="Genomic_DNA"/>
</dbReference>
<keyword evidence="2" id="KW-1185">Reference proteome</keyword>
<proteinExistence type="predicted"/>
<organism evidence="1 2">
    <name type="scientific">Dreissena polymorpha</name>
    <name type="common">Zebra mussel</name>
    <name type="synonym">Mytilus polymorpha</name>
    <dbReference type="NCBI Taxonomy" id="45954"/>
    <lineage>
        <taxon>Eukaryota</taxon>
        <taxon>Metazoa</taxon>
        <taxon>Spiralia</taxon>
        <taxon>Lophotrochozoa</taxon>
        <taxon>Mollusca</taxon>
        <taxon>Bivalvia</taxon>
        <taxon>Autobranchia</taxon>
        <taxon>Heteroconchia</taxon>
        <taxon>Euheterodonta</taxon>
        <taxon>Imparidentia</taxon>
        <taxon>Neoheterodontei</taxon>
        <taxon>Myida</taxon>
        <taxon>Dreissenoidea</taxon>
        <taxon>Dreissenidae</taxon>
        <taxon>Dreissena</taxon>
    </lineage>
</organism>
<name>A0A9D4MII7_DREPO</name>
<dbReference type="Proteomes" id="UP000828390">
    <property type="component" value="Unassembled WGS sequence"/>
</dbReference>
<gene>
    <name evidence="1" type="ORF">DPMN_001834</name>
</gene>
<dbReference type="AlphaFoldDB" id="A0A9D4MII7"/>
<protein>
    <submittedName>
        <fullName evidence="1">Uncharacterized protein</fullName>
    </submittedName>
</protein>
<sequence>MPSNHSTYDPIGAWSSNRISKSRATETGMSLVTVVVAKACEEKIENENNNVFNITSEYHCS</sequence>
<reference evidence="1" key="1">
    <citation type="journal article" date="2019" name="bioRxiv">
        <title>The Genome of the Zebra Mussel, Dreissena polymorpha: A Resource for Invasive Species Research.</title>
        <authorList>
            <person name="McCartney M.A."/>
            <person name="Auch B."/>
            <person name="Kono T."/>
            <person name="Mallez S."/>
            <person name="Zhang Y."/>
            <person name="Obille A."/>
            <person name="Becker A."/>
            <person name="Abrahante J.E."/>
            <person name="Garbe J."/>
            <person name="Badalamenti J.P."/>
            <person name="Herman A."/>
            <person name="Mangelson H."/>
            <person name="Liachko I."/>
            <person name="Sullivan S."/>
            <person name="Sone E.D."/>
            <person name="Koren S."/>
            <person name="Silverstein K.A.T."/>
            <person name="Beckman K.B."/>
            <person name="Gohl D.M."/>
        </authorList>
    </citation>
    <scope>NUCLEOTIDE SEQUENCE</scope>
    <source>
        <strain evidence="1">Duluth1</strain>
        <tissue evidence="1">Whole animal</tissue>
    </source>
</reference>
<evidence type="ECO:0000313" key="2">
    <source>
        <dbReference type="Proteomes" id="UP000828390"/>
    </source>
</evidence>
<comment type="caution">
    <text evidence="1">The sequence shown here is derived from an EMBL/GenBank/DDBJ whole genome shotgun (WGS) entry which is preliminary data.</text>
</comment>
<reference evidence="1" key="2">
    <citation type="submission" date="2020-11" db="EMBL/GenBank/DDBJ databases">
        <authorList>
            <person name="McCartney M.A."/>
            <person name="Auch B."/>
            <person name="Kono T."/>
            <person name="Mallez S."/>
            <person name="Becker A."/>
            <person name="Gohl D.M."/>
            <person name="Silverstein K.A.T."/>
            <person name="Koren S."/>
            <person name="Bechman K.B."/>
            <person name="Herman A."/>
            <person name="Abrahante J.E."/>
            <person name="Garbe J."/>
        </authorList>
    </citation>
    <scope>NUCLEOTIDE SEQUENCE</scope>
    <source>
        <strain evidence="1">Duluth1</strain>
        <tissue evidence="1">Whole animal</tissue>
    </source>
</reference>
<accession>A0A9D4MII7</accession>
<evidence type="ECO:0000313" key="1">
    <source>
        <dbReference type="EMBL" id="KAH3877955.1"/>
    </source>
</evidence>